<dbReference type="InterPro" id="IPR036397">
    <property type="entry name" value="RNaseH_sf"/>
</dbReference>
<dbReference type="PANTHER" id="PTHR47331:SF1">
    <property type="entry name" value="GAG-LIKE PROTEIN"/>
    <property type="match status" value="1"/>
</dbReference>
<accession>A0ABQ9HHA5</accession>
<protein>
    <recommendedName>
        <fullName evidence="3">DUF659 domain-containing protein</fullName>
    </recommendedName>
</protein>
<dbReference type="Gene3D" id="3.30.420.10">
    <property type="entry name" value="Ribonuclease H-like superfamily/Ribonuclease H"/>
    <property type="match status" value="1"/>
</dbReference>
<reference evidence="1 2" key="1">
    <citation type="submission" date="2023-02" db="EMBL/GenBank/DDBJ databases">
        <title>LHISI_Scaffold_Assembly.</title>
        <authorList>
            <person name="Stuart O.P."/>
            <person name="Cleave R."/>
            <person name="Magrath M.J.L."/>
            <person name="Mikheyev A.S."/>
        </authorList>
    </citation>
    <scope>NUCLEOTIDE SEQUENCE [LARGE SCALE GENOMIC DNA]</scope>
    <source>
        <strain evidence="1">Daus_M_001</strain>
        <tissue evidence="1">Leg muscle</tissue>
    </source>
</reference>
<keyword evidence="2" id="KW-1185">Reference proteome</keyword>
<dbReference type="Proteomes" id="UP001159363">
    <property type="component" value="Chromosome 4"/>
</dbReference>
<evidence type="ECO:0000313" key="2">
    <source>
        <dbReference type="Proteomes" id="UP001159363"/>
    </source>
</evidence>
<dbReference type="Pfam" id="PF05380">
    <property type="entry name" value="Peptidase_A17"/>
    <property type="match status" value="1"/>
</dbReference>
<name>A0ABQ9HHA5_9NEOP</name>
<sequence>MTRFKKYIERFYTNPQQDIKQLRLHLPKLKQCWTEFDSVQSEIEIIDESQAQLTEREEFENTYFDLVTAIEGHIENHSEATTEAATIDCVVHEGKPAFVPAVKLPSVSLTCASIVIKNTICCYTLGTSTPSVYMQEQPPTPSQEDSAPYAQHEEADARTTVLCTANSTERNVQILFSRAFSRLISYTCSLQCLALPTVAHKLPMVEVGISNWKISSSIQLANLGFNSPSRIDMLLGAEIFMNLFWIGQFKPAESASTFQKTTFGWVAFGLAMTADITMMYQQILIDSSQADLQRILWHDDLNSKIKMYNLKTVTFRTASVPFLAIRTLHQLASELSDISQIIYPLGLIGPVILKAKLLMQELWQLQLEWDASLPSIQLVQLDPWGKGNETLEQVEEFHKEISDITAERQISTRSRTRQLHPFLDELGLLLVGGRTQKLQPSRPFLHTGIDFCRPVFVRSSLKQGGSPIKDYVVIFVCLSTKTIHTELVTGLTSVALKLFISRRGMYAHIYIDNATNFVGAHKGLSELYQLNQTEEHRSAVRNILATENIKWHFAPPRSLHFGLSMGSCSEIARVSSAEN</sequence>
<organism evidence="1 2">
    <name type="scientific">Dryococelus australis</name>
    <dbReference type="NCBI Taxonomy" id="614101"/>
    <lineage>
        <taxon>Eukaryota</taxon>
        <taxon>Metazoa</taxon>
        <taxon>Ecdysozoa</taxon>
        <taxon>Arthropoda</taxon>
        <taxon>Hexapoda</taxon>
        <taxon>Insecta</taxon>
        <taxon>Pterygota</taxon>
        <taxon>Neoptera</taxon>
        <taxon>Polyneoptera</taxon>
        <taxon>Phasmatodea</taxon>
        <taxon>Verophasmatodea</taxon>
        <taxon>Anareolatae</taxon>
        <taxon>Phasmatidae</taxon>
        <taxon>Eurycanthinae</taxon>
        <taxon>Dryococelus</taxon>
    </lineage>
</organism>
<gene>
    <name evidence="1" type="ORF">PR048_015564</name>
</gene>
<dbReference type="InterPro" id="IPR008042">
    <property type="entry name" value="Retrotrans_Pao"/>
</dbReference>
<evidence type="ECO:0000313" key="1">
    <source>
        <dbReference type="EMBL" id="KAJ8883710.1"/>
    </source>
</evidence>
<dbReference type="PANTHER" id="PTHR47331">
    <property type="entry name" value="PHD-TYPE DOMAIN-CONTAINING PROTEIN"/>
    <property type="match status" value="1"/>
</dbReference>
<comment type="caution">
    <text evidence="1">The sequence shown here is derived from an EMBL/GenBank/DDBJ whole genome shotgun (WGS) entry which is preliminary data.</text>
</comment>
<dbReference type="InterPro" id="IPR012337">
    <property type="entry name" value="RNaseH-like_sf"/>
</dbReference>
<proteinExistence type="predicted"/>
<dbReference type="EMBL" id="JARBHB010000005">
    <property type="protein sequence ID" value="KAJ8883710.1"/>
    <property type="molecule type" value="Genomic_DNA"/>
</dbReference>
<evidence type="ECO:0008006" key="3">
    <source>
        <dbReference type="Google" id="ProtNLM"/>
    </source>
</evidence>
<dbReference type="SUPFAM" id="SSF53098">
    <property type="entry name" value="Ribonuclease H-like"/>
    <property type="match status" value="1"/>
</dbReference>